<evidence type="ECO:0000256" key="7">
    <source>
        <dbReference type="SAM" id="SignalP"/>
    </source>
</evidence>
<reference evidence="10" key="1">
    <citation type="submission" date="2024-06" db="EMBL/GenBank/DDBJ databases">
        <title>Draft Genome Sequences of Epichloe bromicola Strains Isolated from Elymus ciliaris.</title>
        <authorList>
            <consortium name="Epichloe bromicola genome sequencing consortium"/>
            <person name="Miura A."/>
            <person name="Imano S."/>
            <person name="Ashida A."/>
            <person name="Sato I."/>
            <person name="Chiba S."/>
            <person name="Tanaka A."/>
            <person name="Camagna M."/>
            <person name="Takemoto D."/>
        </authorList>
    </citation>
    <scope>NUCLEOTIDE SEQUENCE [LARGE SCALE GENOMIC DNA]</scope>
    <source>
        <strain evidence="10">DP</strain>
    </source>
</reference>
<dbReference type="Gene3D" id="3.40.630.30">
    <property type="match status" value="1"/>
</dbReference>
<dbReference type="Gene3D" id="3.90.730.10">
    <property type="entry name" value="Ribonuclease T2-like"/>
    <property type="match status" value="1"/>
</dbReference>
<feature type="domain" description="N-acetyltransferase" evidence="8">
    <location>
        <begin position="296"/>
        <end position="451"/>
    </location>
</feature>
<dbReference type="InterPro" id="IPR000182">
    <property type="entry name" value="GNAT_dom"/>
</dbReference>
<evidence type="ECO:0000256" key="3">
    <source>
        <dbReference type="ARBA" id="ARBA00022759"/>
    </source>
</evidence>
<dbReference type="Proteomes" id="UP001562357">
    <property type="component" value="Unassembled WGS sequence"/>
</dbReference>
<dbReference type="PROSITE" id="PS00530">
    <property type="entry name" value="RNASE_T2_1"/>
    <property type="match status" value="1"/>
</dbReference>
<dbReference type="InterPro" id="IPR016181">
    <property type="entry name" value="Acyl_CoA_acyltransferase"/>
</dbReference>
<proteinExistence type="inferred from homology"/>
<dbReference type="EC" id="4.6.1.19" evidence="2"/>
<comment type="similarity">
    <text evidence="1 5">Belongs to the RNase T2 family.</text>
</comment>
<sequence>MTALLGCYAALAALAAASPPTCPADVPLSCHNETAVENTCCFLPAGQLLQTQFWDTQPATGPSGTYRTGNPSDPESGTRNNNSSDDMLDSWTIHGLWPDNCDGSFPARCDPSRAYRGIEQMLSSGGASASDTLRYMRTFWKDRGGHDEALWRHEWGKHGTCVSSLEPRCYGGGVGGGGYRPGEEAVVDFFETTVGLFRRLPTYRWLADAGIHPSEGRSYGLDRIRGALAGRHGAGVTLGCEGDVLNQVWYHFNVRGSLQAGRTRRTKAGKQRMHRPPEQLADGDVHLRRWQSSDAAALHAAASSSIAELSPWMPWAAHGYGIQEARQFLDFTMESWESDRQYDYAILIDGRPSGSFGLMRPLTKKQLTLEIGYWLATDATGRGFATRATALLTRAAFELGAQHVQIRHARLNDRSSRVPSRLGFTNIGTRLLDERGGGEEAEFVLWELHRVSQTQGAR</sequence>
<keyword evidence="3" id="KW-0378">Hydrolase</keyword>
<keyword evidence="7" id="KW-0732">Signal</keyword>
<dbReference type="InterPro" id="IPR033130">
    <property type="entry name" value="RNase_T2_His_AS_2"/>
</dbReference>
<organism evidence="9 10">
    <name type="scientific">Epichloe bromicola</name>
    <dbReference type="NCBI Taxonomy" id="79588"/>
    <lineage>
        <taxon>Eukaryota</taxon>
        <taxon>Fungi</taxon>
        <taxon>Dikarya</taxon>
        <taxon>Ascomycota</taxon>
        <taxon>Pezizomycotina</taxon>
        <taxon>Sordariomycetes</taxon>
        <taxon>Hypocreomycetidae</taxon>
        <taxon>Hypocreales</taxon>
        <taxon>Clavicipitaceae</taxon>
        <taxon>Epichloe</taxon>
    </lineage>
</organism>
<keyword evidence="3" id="KW-0255">Endonuclease</keyword>
<evidence type="ECO:0000256" key="5">
    <source>
        <dbReference type="RuleBase" id="RU004328"/>
    </source>
</evidence>
<dbReference type="EMBL" id="BAAFGZ010000074">
    <property type="protein sequence ID" value="GAB0134280.1"/>
    <property type="molecule type" value="Genomic_DNA"/>
</dbReference>
<dbReference type="InterPro" id="IPR001568">
    <property type="entry name" value="RNase_T2-like"/>
</dbReference>
<dbReference type="SUPFAM" id="SSF55895">
    <property type="entry name" value="Ribonuclease Rh-like"/>
    <property type="match status" value="1"/>
</dbReference>
<dbReference type="PROSITE" id="PS00531">
    <property type="entry name" value="RNASE_T2_2"/>
    <property type="match status" value="1"/>
</dbReference>
<evidence type="ECO:0000256" key="4">
    <source>
        <dbReference type="ARBA" id="ARBA00023157"/>
    </source>
</evidence>
<dbReference type="PANTHER" id="PTHR11240:SF22">
    <property type="entry name" value="RIBONUCLEASE T2"/>
    <property type="match status" value="1"/>
</dbReference>
<dbReference type="InterPro" id="IPR018188">
    <property type="entry name" value="RNase_T2_His_AS_1"/>
</dbReference>
<feature type="signal peptide" evidence="7">
    <location>
        <begin position="1"/>
        <end position="17"/>
    </location>
</feature>
<evidence type="ECO:0000313" key="9">
    <source>
        <dbReference type="EMBL" id="GAB0134280.1"/>
    </source>
</evidence>
<dbReference type="Pfam" id="PF00445">
    <property type="entry name" value="Ribonuclease_T2"/>
    <property type="match status" value="1"/>
</dbReference>
<evidence type="ECO:0000256" key="6">
    <source>
        <dbReference type="SAM" id="MobiDB-lite"/>
    </source>
</evidence>
<evidence type="ECO:0000313" key="10">
    <source>
        <dbReference type="Proteomes" id="UP001562357"/>
    </source>
</evidence>
<dbReference type="InterPro" id="IPR036430">
    <property type="entry name" value="RNase_T2-like_sf"/>
</dbReference>
<accession>A0ABQ0CLG3</accession>
<name>A0ABQ0CLG3_9HYPO</name>
<dbReference type="Pfam" id="PF13302">
    <property type="entry name" value="Acetyltransf_3"/>
    <property type="match status" value="1"/>
</dbReference>
<keyword evidence="10" id="KW-1185">Reference proteome</keyword>
<feature type="chain" id="PRO_5046218673" description="ribonuclease T2" evidence="7">
    <location>
        <begin position="18"/>
        <end position="458"/>
    </location>
</feature>
<evidence type="ECO:0000259" key="8">
    <source>
        <dbReference type="PROSITE" id="PS51186"/>
    </source>
</evidence>
<feature type="region of interest" description="Disordered" evidence="6">
    <location>
        <begin position="55"/>
        <end position="85"/>
    </location>
</feature>
<keyword evidence="4" id="KW-1015">Disulfide bond</keyword>
<dbReference type="InterPro" id="IPR033697">
    <property type="entry name" value="Ribonuclease_T2_eukaryotic"/>
</dbReference>
<dbReference type="CDD" id="cd01061">
    <property type="entry name" value="RNase_T2_euk"/>
    <property type="match status" value="1"/>
</dbReference>
<gene>
    <name evidence="9" type="primary">g2658</name>
    <name evidence="9" type="ORF">EsDP_00002658</name>
</gene>
<keyword evidence="3" id="KW-0540">Nuclease</keyword>
<comment type="caution">
    <text evidence="9">The sequence shown here is derived from an EMBL/GenBank/DDBJ whole genome shotgun (WGS) entry which is preliminary data.</text>
</comment>
<dbReference type="SUPFAM" id="SSF55729">
    <property type="entry name" value="Acyl-CoA N-acyltransferases (Nat)"/>
    <property type="match status" value="1"/>
</dbReference>
<evidence type="ECO:0000256" key="1">
    <source>
        <dbReference type="ARBA" id="ARBA00007469"/>
    </source>
</evidence>
<protein>
    <recommendedName>
        <fullName evidence="2">ribonuclease T2</fullName>
        <ecNumber evidence="2">4.6.1.19</ecNumber>
    </recommendedName>
</protein>
<evidence type="ECO:0000256" key="2">
    <source>
        <dbReference type="ARBA" id="ARBA00012571"/>
    </source>
</evidence>
<dbReference type="PANTHER" id="PTHR11240">
    <property type="entry name" value="RIBONUCLEASE T2"/>
    <property type="match status" value="1"/>
</dbReference>
<dbReference type="PROSITE" id="PS51186">
    <property type="entry name" value="GNAT"/>
    <property type="match status" value="1"/>
</dbReference>